<gene>
    <name evidence="2" type="ORF">E2C01_019623</name>
</gene>
<comment type="caution">
    <text evidence="2">The sequence shown here is derived from an EMBL/GenBank/DDBJ whole genome shotgun (WGS) entry which is preliminary data.</text>
</comment>
<organism evidence="2 3">
    <name type="scientific">Portunus trituberculatus</name>
    <name type="common">Swimming crab</name>
    <name type="synonym">Neptunus trituberculatus</name>
    <dbReference type="NCBI Taxonomy" id="210409"/>
    <lineage>
        <taxon>Eukaryota</taxon>
        <taxon>Metazoa</taxon>
        <taxon>Ecdysozoa</taxon>
        <taxon>Arthropoda</taxon>
        <taxon>Crustacea</taxon>
        <taxon>Multicrustacea</taxon>
        <taxon>Malacostraca</taxon>
        <taxon>Eumalacostraca</taxon>
        <taxon>Eucarida</taxon>
        <taxon>Decapoda</taxon>
        <taxon>Pleocyemata</taxon>
        <taxon>Brachyura</taxon>
        <taxon>Eubrachyura</taxon>
        <taxon>Portunoidea</taxon>
        <taxon>Portunidae</taxon>
        <taxon>Portuninae</taxon>
        <taxon>Portunus</taxon>
    </lineage>
</organism>
<feature type="compositionally biased region" description="Pro residues" evidence="1">
    <location>
        <begin position="53"/>
        <end position="69"/>
    </location>
</feature>
<dbReference type="AlphaFoldDB" id="A0A5B7DZV6"/>
<evidence type="ECO:0000256" key="1">
    <source>
        <dbReference type="SAM" id="MobiDB-lite"/>
    </source>
</evidence>
<accession>A0A5B7DZV6</accession>
<sequence length="80" mass="8833">MPTSYTSLTLHPNLSHHSLTTANISPRSSINVYAMGTTRHPTCRRWEGSGSRPAPPLHTPPLHAPPLRTPQPMRNRSQSS</sequence>
<evidence type="ECO:0000313" key="3">
    <source>
        <dbReference type="Proteomes" id="UP000324222"/>
    </source>
</evidence>
<evidence type="ECO:0000313" key="2">
    <source>
        <dbReference type="EMBL" id="MPC26483.1"/>
    </source>
</evidence>
<proteinExistence type="predicted"/>
<feature type="region of interest" description="Disordered" evidence="1">
    <location>
        <begin position="1"/>
        <end position="22"/>
    </location>
</feature>
<keyword evidence="3" id="KW-1185">Reference proteome</keyword>
<reference evidence="2 3" key="1">
    <citation type="submission" date="2019-05" db="EMBL/GenBank/DDBJ databases">
        <title>Another draft genome of Portunus trituberculatus and its Hox gene families provides insights of decapod evolution.</title>
        <authorList>
            <person name="Jeong J.-H."/>
            <person name="Song I."/>
            <person name="Kim S."/>
            <person name="Choi T."/>
            <person name="Kim D."/>
            <person name="Ryu S."/>
            <person name="Kim W."/>
        </authorList>
    </citation>
    <scope>NUCLEOTIDE SEQUENCE [LARGE SCALE GENOMIC DNA]</scope>
    <source>
        <tissue evidence="2">Muscle</tissue>
    </source>
</reference>
<feature type="region of interest" description="Disordered" evidence="1">
    <location>
        <begin position="42"/>
        <end position="80"/>
    </location>
</feature>
<dbReference type="Proteomes" id="UP000324222">
    <property type="component" value="Unassembled WGS sequence"/>
</dbReference>
<name>A0A5B7DZV6_PORTR</name>
<protein>
    <submittedName>
        <fullName evidence="2">Uncharacterized protein</fullName>
    </submittedName>
</protein>
<dbReference type="EMBL" id="VSRR010001604">
    <property type="protein sequence ID" value="MPC26483.1"/>
    <property type="molecule type" value="Genomic_DNA"/>
</dbReference>